<feature type="compositionally biased region" description="Acidic residues" evidence="1">
    <location>
        <begin position="86"/>
        <end position="95"/>
    </location>
</feature>
<name>A0AAW1JJL5_POPJA</name>
<accession>A0AAW1JJL5</accession>
<evidence type="ECO:0000256" key="1">
    <source>
        <dbReference type="SAM" id="MobiDB-lite"/>
    </source>
</evidence>
<feature type="region of interest" description="Disordered" evidence="1">
    <location>
        <begin position="78"/>
        <end position="178"/>
    </location>
</feature>
<organism evidence="2 3">
    <name type="scientific">Popillia japonica</name>
    <name type="common">Japanese beetle</name>
    <dbReference type="NCBI Taxonomy" id="7064"/>
    <lineage>
        <taxon>Eukaryota</taxon>
        <taxon>Metazoa</taxon>
        <taxon>Ecdysozoa</taxon>
        <taxon>Arthropoda</taxon>
        <taxon>Hexapoda</taxon>
        <taxon>Insecta</taxon>
        <taxon>Pterygota</taxon>
        <taxon>Neoptera</taxon>
        <taxon>Endopterygota</taxon>
        <taxon>Coleoptera</taxon>
        <taxon>Polyphaga</taxon>
        <taxon>Scarabaeiformia</taxon>
        <taxon>Scarabaeidae</taxon>
        <taxon>Rutelinae</taxon>
        <taxon>Popillia</taxon>
    </lineage>
</organism>
<proteinExistence type="predicted"/>
<feature type="compositionally biased region" description="Basic and acidic residues" evidence="1">
    <location>
        <begin position="96"/>
        <end position="105"/>
    </location>
</feature>
<evidence type="ECO:0000313" key="3">
    <source>
        <dbReference type="Proteomes" id="UP001458880"/>
    </source>
</evidence>
<keyword evidence="3" id="KW-1185">Reference proteome</keyword>
<feature type="compositionally biased region" description="Basic and acidic residues" evidence="1">
    <location>
        <begin position="114"/>
        <end position="126"/>
    </location>
</feature>
<protein>
    <submittedName>
        <fullName evidence="2">Uncharacterized protein</fullName>
    </submittedName>
</protein>
<dbReference type="EMBL" id="JASPKY010000348">
    <property type="protein sequence ID" value="KAK9704519.1"/>
    <property type="molecule type" value="Genomic_DNA"/>
</dbReference>
<dbReference type="AlphaFoldDB" id="A0AAW1JJL5"/>
<sequence>MALVAVSYIQDVPQSYDKISSRKDKENWIEAIAREVAAIEENQTREMIETPNDVEILDTNDNDFMISGFTDRDFTVDRNASTSDAIDVEEQEEENVENRNIENKESGSTVEFITPERLRGYPKEQPRNTNRIPRWKSLPRSDNSDSEEPEREAASFKSDLSSETFEELEDTFDFEGKH</sequence>
<evidence type="ECO:0000313" key="2">
    <source>
        <dbReference type="EMBL" id="KAK9704519.1"/>
    </source>
</evidence>
<gene>
    <name evidence="2" type="ORF">QE152_g27827</name>
</gene>
<comment type="caution">
    <text evidence="2">The sequence shown here is derived from an EMBL/GenBank/DDBJ whole genome shotgun (WGS) entry which is preliminary data.</text>
</comment>
<reference evidence="2 3" key="1">
    <citation type="journal article" date="2024" name="BMC Genomics">
        <title>De novo assembly and annotation of Popillia japonica's genome with initial clues to its potential as an invasive pest.</title>
        <authorList>
            <person name="Cucini C."/>
            <person name="Boschi S."/>
            <person name="Funari R."/>
            <person name="Cardaioli E."/>
            <person name="Iannotti N."/>
            <person name="Marturano G."/>
            <person name="Paoli F."/>
            <person name="Bruttini M."/>
            <person name="Carapelli A."/>
            <person name="Frati F."/>
            <person name="Nardi F."/>
        </authorList>
    </citation>
    <scope>NUCLEOTIDE SEQUENCE [LARGE SCALE GENOMIC DNA]</scope>
    <source>
        <strain evidence="2">DMR45628</strain>
    </source>
</reference>
<dbReference type="Proteomes" id="UP001458880">
    <property type="component" value="Unassembled WGS sequence"/>
</dbReference>
<feature type="compositionally biased region" description="Acidic residues" evidence="1">
    <location>
        <begin position="164"/>
        <end position="178"/>
    </location>
</feature>